<reference evidence="2" key="1">
    <citation type="submission" date="2014-12" db="EMBL/GenBank/DDBJ databases">
        <title>Complete genome sequence of a multi-drug resistant Klebsiella pneumoniae.</title>
        <authorList>
            <person name="Hua X."/>
            <person name="Chen Q."/>
            <person name="Li X."/>
            <person name="Feng Y."/>
            <person name="Ruan Z."/>
            <person name="Yu Y."/>
        </authorList>
    </citation>
    <scope>NUCLEOTIDE SEQUENCE [LARGE SCALE GENOMIC DNA]</scope>
    <source>
        <strain evidence="2">5.12</strain>
    </source>
</reference>
<protein>
    <submittedName>
        <fullName evidence="1">Uncharacterized protein</fullName>
    </submittedName>
</protein>
<dbReference type="RefSeq" id="WP_075609565.1">
    <property type="nucleotide sequence ID" value="NZ_CP052766.1"/>
</dbReference>
<evidence type="ECO:0000313" key="1">
    <source>
        <dbReference type="EMBL" id="QJR82451.1"/>
    </source>
</evidence>
<dbReference type="AlphaFoldDB" id="A0A6M4MGX0"/>
<gene>
    <name evidence="1" type="ORF">CA267_017670</name>
</gene>
<name>A0A6M4MGX0_9ALTE</name>
<dbReference type="OrthoDB" id="6120633at2"/>
<keyword evidence="2" id="KW-1185">Reference proteome</keyword>
<dbReference type="Proteomes" id="UP000219285">
    <property type="component" value="Chromosome"/>
</dbReference>
<evidence type="ECO:0000313" key="2">
    <source>
        <dbReference type="Proteomes" id="UP000219285"/>
    </source>
</evidence>
<dbReference type="KEGG" id="apel:CA267_017670"/>
<sequence>MVVQTQYRFASEKMAYRFLNTASHFNAEQLIVKYGRNNRHVLVKYQYAEGTFDSTASELDDLARELEGEEVR</sequence>
<accession>A0A6M4MGX0</accession>
<reference evidence="1 2" key="2">
    <citation type="submission" date="2020-04" db="EMBL/GenBank/DDBJ databases">
        <title>Complete genome sequence of Alteromonas pelagimontana 5.12T.</title>
        <authorList>
            <person name="Sinha R.K."/>
            <person name="Krishnan K.P."/>
            <person name="Kurian J.P."/>
        </authorList>
    </citation>
    <scope>NUCLEOTIDE SEQUENCE [LARGE SCALE GENOMIC DNA]</scope>
    <source>
        <strain evidence="1 2">5.12</strain>
    </source>
</reference>
<organism evidence="1 2">
    <name type="scientific">Alteromonas pelagimontana</name>
    <dbReference type="NCBI Taxonomy" id="1858656"/>
    <lineage>
        <taxon>Bacteria</taxon>
        <taxon>Pseudomonadati</taxon>
        <taxon>Pseudomonadota</taxon>
        <taxon>Gammaproteobacteria</taxon>
        <taxon>Alteromonadales</taxon>
        <taxon>Alteromonadaceae</taxon>
        <taxon>Alteromonas/Salinimonas group</taxon>
        <taxon>Alteromonas</taxon>
    </lineage>
</organism>
<proteinExistence type="predicted"/>
<dbReference type="EMBL" id="CP052766">
    <property type="protein sequence ID" value="QJR82451.1"/>
    <property type="molecule type" value="Genomic_DNA"/>
</dbReference>